<proteinExistence type="inferred from homology"/>
<keyword evidence="5" id="KW-0698">rRNA processing</keyword>
<dbReference type="SUPFAM" id="SSF54211">
    <property type="entry name" value="Ribosomal protein S5 domain 2-like"/>
    <property type="match status" value="1"/>
</dbReference>
<evidence type="ECO:0000256" key="1">
    <source>
        <dbReference type="ARBA" id="ARBA00004496"/>
    </source>
</evidence>
<dbReference type="InterPro" id="IPR001247">
    <property type="entry name" value="ExoRNase_PH_dom1"/>
</dbReference>
<comment type="caution">
    <text evidence="12">The sequence shown here is derived from an EMBL/GenBank/DDBJ whole genome shotgun (WGS) entry which is preliminary data.</text>
</comment>
<dbReference type="PANTHER" id="PTHR11097:SF9">
    <property type="entry name" value="EXOSOME COMPLEX COMPONENT RRP43"/>
    <property type="match status" value="1"/>
</dbReference>
<evidence type="ECO:0000256" key="4">
    <source>
        <dbReference type="ARBA" id="ARBA00022490"/>
    </source>
</evidence>
<keyword evidence="7" id="KW-0694">RNA-binding</keyword>
<dbReference type="PANTHER" id="PTHR11097">
    <property type="entry name" value="EXOSOME COMPLEX EXONUCLEASE RIBOSOMAL RNA PROCESSING PROTEIN"/>
    <property type="match status" value="1"/>
</dbReference>
<dbReference type="CDD" id="cd11369">
    <property type="entry name" value="RNase_PH_RRP43"/>
    <property type="match status" value="1"/>
</dbReference>
<evidence type="ECO:0000313" key="12">
    <source>
        <dbReference type="EMBL" id="KAK9767902.1"/>
    </source>
</evidence>
<dbReference type="Pfam" id="PF03725">
    <property type="entry name" value="RNase_PH_C"/>
    <property type="match status" value="1"/>
</dbReference>
<evidence type="ECO:0000256" key="8">
    <source>
        <dbReference type="ARBA" id="ARBA00023242"/>
    </source>
</evidence>
<organism evidence="12 13">
    <name type="scientific">Basidiobolus ranarum</name>
    <dbReference type="NCBI Taxonomy" id="34480"/>
    <lineage>
        <taxon>Eukaryota</taxon>
        <taxon>Fungi</taxon>
        <taxon>Fungi incertae sedis</taxon>
        <taxon>Zoopagomycota</taxon>
        <taxon>Entomophthoromycotina</taxon>
        <taxon>Basidiobolomycetes</taxon>
        <taxon>Basidiobolales</taxon>
        <taxon>Basidiobolaceae</taxon>
        <taxon>Basidiobolus</taxon>
    </lineage>
</organism>
<evidence type="ECO:0000313" key="13">
    <source>
        <dbReference type="Proteomes" id="UP001479436"/>
    </source>
</evidence>
<accession>A0ABR2X2K8</accession>
<feature type="domain" description="Exoribonuclease phosphorolytic" evidence="11">
    <location>
        <begin position="208"/>
        <end position="268"/>
    </location>
</feature>
<keyword evidence="13" id="KW-1185">Reference proteome</keyword>
<comment type="similarity">
    <text evidence="3">Belongs to the RNase PH family.</text>
</comment>
<gene>
    <name evidence="12" type="ORF">K7432_001882</name>
</gene>
<keyword evidence="4" id="KW-0963">Cytoplasm</keyword>
<dbReference type="InterPro" id="IPR015847">
    <property type="entry name" value="ExoRNase_PH_dom2"/>
</dbReference>
<dbReference type="SUPFAM" id="SSF55666">
    <property type="entry name" value="Ribonuclease PH domain 2-like"/>
    <property type="match status" value="1"/>
</dbReference>
<evidence type="ECO:0000256" key="2">
    <source>
        <dbReference type="ARBA" id="ARBA00004604"/>
    </source>
</evidence>
<evidence type="ECO:0000256" key="3">
    <source>
        <dbReference type="ARBA" id="ARBA00006678"/>
    </source>
</evidence>
<evidence type="ECO:0000259" key="10">
    <source>
        <dbReference type="Pfam" id="PF01138"/>
    </source>
</evidence>
<keyword evidence="6" id="KW-0271">Exosome</keyword>
<reference evidence="12 13" key="1">
    <citation type="submission" date="2023-04" db="EMBL/GenBank/DDBJ databases">
        <title>Genome of Basidiobolus ranarum AG-B5.</title>
        <authorList>
            <person name="Stajich J.E."/>
            <person name="Carter-House D."/>
            <person name="Gryganskyi A."/>
        </authorList>
    </citation>
    <scope>NUCLEOTIDE SEQUENCE [LARGE SCALE GENOMIC DNA]</scope>
    <source>
        <strain evidence="12 13">AG-B5</strain>
    </source>
</reference>
<dbReference type="InterPro" id="IPR020568">
    <property type="entry name" value="Ribosomal_Su5_D2-typ_SF"/>
</dbReference>
<dbReference type="Proteomes" id="UP001479436">
    <property type="component" value="Unassembled WGS sequence"/>
</dbReference>
<protein>
    <recommendedName>
        <fullName evidence="9">Ribosomal RNA-processing protein 43</fullName>
    </recommendedName>
</protein>
<comment type="subcellular location">
    <subcellularLocation>
        <location evidence="1">Cytoplasm</location>
    </subcellularLocation>
    <subcellularLocation>
        <location evidence="2">Nucleus</location>
        <location evidence="2">Nucleolus</location>
    </subcellularLocation>
</comment>
<dbReference type="InterPro" id="IPR027408">
    <property type="entry name" value="PNPase/RNase_PH_dom_sf"/>
</dbReference>
<dbReference type="Pfam" id="PF01138">
    <property type="entry name" value="RNase_PH"/>
    <property type="match status" value="1"/>
</dbReference>
<feature type="domain" description="Exoribonuclease phosphorolytic" evidence="10">
    <location>
        <begin position="44"/>
        <end position="178"/>
    </location>
</feature>
<dbReference type="InterPro" id="IPR050590">
    <property type="entry name" value="Exosome_comp_Rrp42_subfam"/>
</dbReference>
<name>A0ABR2X2K8_9FUNG</name>
<dbReference type="Gene3D" id="3.30.230.70">
    <property type="entry name" value="GHMP Kinase, N-terminal domain"/>
    <property type="match status" value="1"/>
</dbReference>
<keyword evidence="8" id="KW-0539">Nucleus</keyword>
<dbReference type="InterPro" id="IPR036345">
    <property type="entry name" value="ExoRNase_PH_dom2_sf"/>
</dbReference>
<dbReference type="InterPro" id="IPR033196">
    <property type="entry name" value="Rrp43"/>
</dbReference>
<evidence type="ECO:0000256" key="9">
    <source>
        <dbReference type="ARBA" id="ARBA00030617"/>
    </source>
</evidence>
<evidence type="ECO:0000256" key="5">
    <source>
        <dbReference type="ARBA" id="ARBA00022552"/>
    </source>
</evidence>
<dbReference type="EMBL" id="JASJQH010000046">
    <property type="protein sequence ID" value="KAK9767902.1"/>
    <property type="molecule type" value="Genomic_DNA"/>
</dbReference>
<evidence type="ECO:0000256" key="6">
    <source>
        <dbReference type="ARBA" id="ARBA00022835"/>
    </source>
</evidence>
<evidence type="ECO:0000256" key="7">
    <source>
        <dbReference type="ARBA" id="ARBA00022884"/>
    </source>
</evidence>
<evidence type="ECO:0000259" key="11">
    <source>
        <dbReference type="Pfam" id="PF03725"/>
    </source>
</evidence>
<sequence>MQLENEPTGFTFSGDTFRKIHPAEYFRKFLSQNIRPDGRGLSSYRQTKVTPGAIGTADGSALVRIGETSVLCGIKAEVAEPKISSPNEGFVVPNVELPPLCSSQFKPGPPSEKAQVLSDNINNLFHSCKIMPLEQLCIEKGKAVWVLYVDIVCLNYDGNIFDAALIAFIAALKNVKLPKVTYSSEEGSVTATREEEIQLNLNHVLYPATFGIFDGERVIADPNHTEESLVDTLVTITLDDTGKLATMWKDGGIPCTKEQLQELIESAKLRAKQVQEILD</sequence>